<evidence type="ECO:0000256" key="4">
    <source>
        <dbReference type="ARBA" id="ARBA00022448"/>
    </source>
</evidence>
<dbReference type="PIRSF" id="PIRSF017205">
    <property type="entry name" value="ERO1"/>
    <property type="match status" value="1"/>
</dbReference>
<keyword evidence="14" id="KW-0676">Redox-active center</keyword>
<comment type="subcellular location">
    <subcellularLocation>
        <location evidence="2">Endoplasmic reticulum membrane</location>
        <topology evidence="2">Peripheral membrane protein</topology>
        <orientation evidence="2">Lumenal side</orientation>
    </subcellularLocation>
</comment>
<dbReference type="InterPro" id="IPR007266">
    <property type="entry name" value="Ero1"/>
</dbReference>
<evidence type="ECO:0000313" key="17">
    <source>
        <dbReference type="Proteomes" id="UP000682877"/>
    </source>
</evidence>
<feature type="binding site" evidence="15">
    <location>
        <position position="154"/>
    </location>
    <ligand>
        <name>FAD</name>
        <dbReference type="ChEBI" id="CHEBI:57692"/>
    </ligand>
</feature>
<accession>A0A8S2AJJ4</accession>
<dbReference type="GO" id="GO:0005789">
    <property type="term" value="C:endoplasmic reticulum membrane"/>
    <property type="evidence" value="ECO:0007669"/>
    <property type="project" value="UniProtKB-SubCell"/>
</dbReference>
<evidence type="ECO:0000256" key="12">
    <source>
        <dbReference type="ARBA" id="ARBA00023157"/>
    </source>
</evidence>
<evidence type="ECO:0000256" key="14">
    <source>
        <dbReference type="ARBA" id="ARBA00023284"/>
    </source>
</evidence>
<evidence type="ECO:0000313" key="16">
    <source>
        <dbReference type="EMBL" id="CAE6072091.1"/>
    </source>
</evidence>
<gene>
    <name evidence="16" type="ORF">AARE701A_LOCUS12247</name>
</gene>
<keyword evidence="13" id="KW-0325">Glycoprotein</keyword>
<dbReference type="PANTHER" id="PTHR12613">
    <property type="entry name" value="ERO1-RELATED"/>
    <property type="match status" value="1"/>
</dbReference>
<evidence type="ECO:0000256" key="15">
    <source>
        <dbReference type="PIRSR" id="PIRSR017205-2"/>
    </source>
</evidence>
<protein>
    <submittedName>
        <fullName evidence="16">Uncharacterized protein</fullName>
    </submittedName>
</protein>
<evidence type="ECO:0000256" key="3">
    <source>
        <dbReference type="ARBA" id="ARBA00008277"/>
    </source>
</evidence>
<dbReference type="InterPro" id="IPR037192">
    <property type="entry name" value="ERO1-like_sf"/>
</dbReference>
<proteinExistence type="inferred from homology"/>
<dbReference type="AlphaFoldDB" id="A0A8S2AJJ4"/>
<dbReference type="GO" id="GO:0016972">
    <property type="term" value="F:thiol oxidase activity"/>
    <property type="evidence" value="ECO:0007669"/>
    <property type="project" value="InterPro"/>
</dbReference>
<keyword evidence="4" id="KW-0813">Transport</keyword>
<evidence type="ECO:0000256" key="2">
    <source>
        <dbReference type="ARBA" id="ARBA00004367"/>
    </source>
</evidence>
<keyword evidence="6" id="KW-0732">Signal</keyword>
<feature type="binding site" evidence="15">
    <location>
        <position position="124"/>
    </location>
    <ligand>
        <name>FAD</name>
        <dbReference type="ChEBI" id="CHEBI:57692"/>
    </ligand>
</feature>
<dbReference type="Proteomes" id="UP000682877">
    <property type="component" value="Chromosome 5"/>
</dbReference>
<dbReference type="GO" id="GO:0015035">
    <property type="term" value="F:protein-disulfide reductase activity"/>
    <property type="evidence" value="ECO:0007669"/>
    <property type="project" value="InterPro"/>
</dbReference>
<evidence type="ECO:0000256" key="11">
    <source>
        <dbReference type="ARBA" id="ARBA00023136"/>
    </source>
</evidence>
<name>A0A8S2AJJ4_ARAAE</name>
<organism evidence="16 17">
    <name type="scientific">Arabidopsis arenosa</name>
    <name type="common">Sand rock-cress</name>
    <name type="synonym">Cardaminopsis arenosa</name>
    <dbReference type="NCBI Taxonomy" id="38785"/>
    <lineage>
        <taxon>Eukaryota</taxon>
        <taxon>Viridiplantae</taxon>
        <taxon>Streptophyta</taxon>
        <taxon>Embryophyta</taxon>
        <taxon>Tracheophyta</taxon>
        <taxon>Spermatophyta</taxon>
        <taxon>Magnoliopsida</taxon>
        <taxon>eudicotyledons</taxon>
        <taxon>Gunneridae</taxon>
        <taxon>Pentapetalae</taxon>
        <taxon>rosids</taxon>
        <taxon>malvids</taxon>
        <taxon>Brassicales</taxon>
        <taxon>Brassicaceae</taxon>
        <taxon>Camelineae</taxon>
        <taxon>Arabidopsis</taxon>
    </lineage>
</organism>
<keyword evidence="5" id="KW-0285">Flavoprotein</keyword>
<evidence type="ECO:0000256" key="9">
    <source>
        <dbReference type="ARBA" id="ARBA00022982"/>
    </source>
</evidence>
<keyword evidence="9" id="KW-0249">Electron transport</keyword>
<evidence type="ECO:0000256" key="7">
    <source>
        <dbReference type="ARBA" id="ARBA00022824"/>
    </source>
</evidence>
<dbReference type="Pfam" id="PF04137">
    <property type="entry name" value="ERO1"/>
    <property type="match status" value="2"/>
</dbReference>
<dbReference type="GO" id="GO:0071949">
    <property type="term" value="F:FAD binding"/>
    <property type="evidence" value="ECO:0007669"/>
    <property type="project" value="InterPro"/>
</dbReference>
<dbReference type="SUPFAM" id="SSF110019">
    <property type="entry name" value="ERO1-like"/>
    <property type="match status" value="1"/>
</dbReference>
<feature type="binding site" evidence="15">
    <location>
        <position position="121"/>
    </location>
    <ligand>
        <name>FAD</name>
        <dbReference type="ChEBI" id="CHEBI:57692"/>
    </ligand>
</feature>
<reference evidence="16" key="1">
    <citation type="submission" date="2021-01" db="EMBL/GenBank/DDBJ databases">
        <authorList>
            <person name="Bezrukov I."/>
        </authorList>
    </citation>
    <scope>NUCLEOTIDE SEQUENCE</scope>
</reference>
<evidence type="ECO:0000256" key="6">
    <source>
        <dbReference type="ARBA" id="ARBA00022729"/>
    </source>
</evidence>
<dbReference type="PANTHER" id="PTHR12613:SF8">
    <property type="entry name" value="ENDOPLASMIC RETICULUM OXIDOREDUCTIN-1"/>
    <property type="match status" value="1"/>
</dbReference>
<dbReference type="GO" id="GO:0034975">
    <property type="term" value="P:protein folding in endoplasmic reticulum"/>
    <property type="evidence" value="ECO:0007669"/>
    <property type="project" value="InterPro"/>
</dbReference>
<comment type="cofactor">
    <cofactor evidence="1 15">
        <name>FAD</name>
        <dbReference type="ChEBI" id="CHEBI:57692"/>
    </cofactor>
</comment>
<comment type="similarity">
    <text evidence="3">Belongs to the EROs family.</text>
</comment>
<evidence type="ECO:0000256" key="10">
    <source>
        <dbReference type="ARBA" id="ARBA00023002"/>
    </source>
</evidence>
<keyword evidence="17" id="KW-1185">Reference proteome</keyword>
<evidence type="ECO:0000256" key="1">
    <source>
        <dbReference type="ARBA" id="ARBA00001974"/>
    </source>
</evidence>
<sequence>MIEDCCCDYEIVDNLNNEFLNPLLQRSRHNTIFSVKLWCDCPFWPDDGMCRLRDCSVCECPENEFPEPFKKPFVPGLPSDDFTCQEGKPQGAVDRTIDNRVFRDLSGETCPEKKVLYKLISGLHSSISMHIAAEYLLDESRNQWGQNIELMYDRILRHSDRVRNMYFTYLFVVRAVTKATSYLEQAEYDTGNHAEDLKTQSLIKHALMDCVACQKCRLWEKLQLQLQRNEVIALVNLLNHLSESVKMVHDMGPDVEGLMEDQIAKVSAKPGRLRRIWDLAVSLCCSEEEVERSRVAVGWPEEDGVEDIWKK</sequence>
<keyword evidence="11" id="KW-0472">Membrane</keyword>
<dbReference type="EMBL" id="LR999455">
    <property type="protein sequence ID" value="CAE6072091.1"/>
    <property type="molecule type" value="Genomic_DNA"/>
</dbReference>
<keyword evidence="8 15" id="KW-0274">FAD</keyword>
<evidence type="ECO:0000256" key="5">
    <source>
        <dbReference type="ARBA" id="ARBA00022630"/>
    </source>
</evidence>
<keyword evidence="10" id="KW-0560">Oxidoreductase</keyword>
<evidence type="ECO:0000256" key="8">
    <source>
        <dbReference type="ARBA" id="ARBA00022827"/>
    </source>
</evidence>
<keyword evidence="7" id="KW-0256">Endoplasmic reticulum</keyword>
<evidence type="ECO:0000256" key="13">
    <source>
        <dbReference type="ARBA" id="ARBA00023180"/>
    </source>
</evidence>
<keyword evidence="12" id="KW-1015">Disulfide bond</keyword>